<keyword evidence="5" id="KW-0789">Thiol protease inhibitor</keyword>
<evidence type="ECO:0000256" key="4">
    <source>
        <dbReference type="ARBA" id="ARBA00022690"/>
    </source>
</evidence>
<evidence type="ECO:0000256" key="7">
    <source>
        <dbReference type="SAM" id="SignalP"/>
    </source>
</evidence>
<evidence type="ECO:0000256" key="5">
    <source>
        <dbReference type="ARBA" id="ARBA00022704"/>
    </source>
</evidence>
<sequence length="164" mass="18206">MKTLAVLTFLGVIAIGLCNEKGSIVNVPIQKPALGAWIERAHFTDPKYRLLAKFAIDRQKFFVSTHYSVIRVLRVQTQVVSGKNYKLIFLMGPRKCLINSGNYNSAWCNIKGNNVPKTCTAIIHVAAGNSKKRLASFSCLKRCQSSRYPCPGSGVVVPQRIHKN</sequence>
<keyword evidence="6 7" id="KW-0732">Signal</keyword>
<dbReference type="SUPFAM" id="SSF54403">
    <property type="entry name" value="Cystatin/monellin"/>
    <property type="match status" value="1"/>
</dbReference>
<evidence type="ECO:0000256" key="3">
    <source>
        <dbReference type="ARBA" id="ARBA00022525"/>
    </source>
</evidence>
<name>A0A023FQC5_AMBCJ</name>
<keyword evidence="3" id="KW-0964">Secreted</keyword>
<dbReference type="EMBL" id="GBBK01000536">
    <property type="protein sequence ID" value="JAC23946.1"/>
    <property type="molecule type" value="mRNA"/>
</dbReference>
<dbReference type="GO" id="GO:0004869">
    <property type="term" value="F:cysteine-type endopeptidase inhibitor activity"/>
    <property type="evidence" value="ECO:0007669"/>
    <property type="project" value="UniProtKB-KW"/>
</dbReference>
<dbReference type="AlphaFoldDB" id="A0A023FQC5"/>
<evidence type="ECO:0000256" key="2">
    <source>
        <dbReference type="ARBA" id="ARBA00009403"/>
    </source>
</evidence>
<dbReference type="Gene3D" id="3.10.450.10">
    <property type="match status" value="1"/>
</dbReference>
<evidence type="ECO:0000256" key="6">
    <source>
        <dbReference type="ARBA" id="ARBA00022729"/>
    </source>
</evidence>
<reference evidence="9" key="1">
    <citation type="submission" date="2014-03" db="EMBL/GenBank/DDBJ databases">
        <title>The sialotranscriptome of Amblyomma triste, Amblyomma parvum and Amblyomma cajennense ticks, uncovered by 454-based RNA-seq.</title>
        <authorList>
            <person name="Garcia G.R."/>
            <person name="Gardinassi L.G."/>
            <person name="Ribeiro J.M."/>
            <person name="Anatriello E."/>
            <person name="Ferreira B.R."/>
            <person name="Moreira H.N."/>
            <person name="Mafra C."/>
            <person name="Olegario M.M."/>
            <person name="Szabo P.J."/>
            <person name="Miranda-Santos I.K."/>
            <person name="Maruyama S.R."/>
        </authorList>
    </citation>
    <scope>NUCLEOTIDE SEQUENCE</scope>
    <source>
        <strain evidence="9">Uberlandia</strain>
        <tissue evidence="9">Salivary glands</tissue>
    </source>
</reference>
<dbReference type="InterPro" id="IPR046350">
    <property type="entry name" value="Cystatin_sf"/>
</dbReference>
<comment type="similarity">
    <text evidence="2">Belongs to the cystatin family.</text>
</comment>
<evidence type="ECO:0000313" key="9">
    <source>
        <dbReference type="EMBL" id="JAC23946.1"/>
    </source>
</evidence>
<dbReference type="GO" id="GO:0031982">
    <property type="term" value="C:vesicle"/>
    <property type="evidence" value="ECO:0007669"/>
    <property type="project" value="TreeGrafter"/>
</dbReference>
<organism evidence="9">
    <name type="scientific">Amblyomma cajennense</name>
    <name type="common">Cayenne tick</name>
    <name type="synonym">Acarus cajennensis</name>
    <dbReference type="NCBI Taxonomy" id="34607"/>
    <lineage>
        <taxon>Eukaryota</taxon>
        <taxon>Metazoa</taxon>
        <taxon>Ecdysozoa</taxon>
        <taxon>Arthropoda</taxon>
        <taxon>Chelicerata</taxon>
        <taxon>Arachnida</taxon>
        <taxon>Acari</taxon>
        <taxon>Parasitiformes</taxon>
        <taxon>Ixodida</taxon>
        <taxon>Ixodoidea</taxon>
        <taxon>Ixodidae</taxon>
        <taxon>Amblyomminae</taxon>
        <taxon>Amblyomma</taxon>
    </lineage>
</organism>
<accession>A0A023FQC5</accession>
<dbReference type="Pfam" id="PF00031">
    <property type="entry name" value="Cystatin"/>
    <property type="match status" value="1"/>
</dbReference>
<evidence type="ECO:0000259" key="8">
    <source>
        <dbReference type="SMART" id="SM00043"/>
    </source>
</evidence>
<protein>
    <submittedName>
        <fullName evidence="9">Putative tick cistatins 1</fullName>
    </submittedName>
</protein>
<proteinExistence type="evidence at transcript level"/>
<dbReference type="SMART" id="SM00043">
    <property type="entry name" value="CY"/>
    <property type="match status" value="1"/>
</dbReference>
<dbReference type="CDD" id="cd00042">
    <property type="entry name" value="CY"/>
    <property type="match status" value="1"/>
</dbReference>
<evidence type="ECO:0000256" key="1">
    <source>
        <dbReference type="ARBA" id="ARBA00004613"/>
    </source>
</evidence>
<comment type="subcellular location">
    <subcellularLocation>
        <location evidence="1">Secreted</location>
    </subcellularLocation>
</comment>
<feature type="signal peptide" evidence="7">
    <location>
        <begin position="1"/>
        <end position="18"/>
    </location>
</feature>
<dbReference type="PANTHER" id="PTHR46186">
    <property type="entry name" value="CYSTATIN"/>
    <property type="match status" value="1"/>
</dbReference>
<dbReference type="PANTHER" id="PTHR46186:SF2">
    <property type="entry name" value="CYSTATIN"/>
    <property type="match status" value="1"/>
</dbReference>
<feature type="chain" id="PRO_5001517194" evidence="7">
    <location>
        <begin position="19"/>
        <end position="164"/>
    </location>
</feature>
<feature type="domain" description="Cystatin" evidence="8">
    <location>
        <begin position="32"/>
        <end position="140"/>
    </location>
</feature>
<dbReference type="GO" id="GO:0005615">
    <property type="term" value="C:extracellular space"/>
    <property type="evidence" value="ECO:0007669"/>
    <property type="project" value="TreeGrafter"/>
</dbReference>
<dbReference type="GO" id="GO:0005737">
    <property type="term" value="C:cytoplasm"/>
    <property type="evidence" value="ECO:0007669"/>
    <property type="project" value="TreeGrafter"/>
</dbReference>
<dbReference type="InterPro" id="IPR000010">
    <property type="entry name" value="Cystatin_dom"/>
</dbReference>
<keyword evidence="4" id="KW-0646">Protease inhibitor</keyword>